<dbReference type="EMBL" id="HACM01007595">
    <property type="protein sequence ID" value="CRZ08037.1"/>
    <property type="molecule type" value="Transcribed_RNA"/>
</dbReference>
<evidence type="ECO:0008006" key="2">
    <source>
        <dbReference type="Google" id="ProtNLM"/>
    </source>
</evidence>
<evidence type="ECO:0000313" key="1">
    <source>
        <dbReference type="EMBL" id="CRZ08060.1"/>
    </source>
</evidence>
<dbReference type="AlphaFoldDB" id="A0A0H5R1H9"/>
<protein>
    <recommendedName>
        <fullName evidence="2">Endonuclease/exonuclease/phosphatase domain-containing protein</fullName>
    </recommendedName>
</protein>
<dbReference type="EMBL" id="HACM01007616">
    <property type="protein sequence ID" value="CRZ08058.1"/>
    <property type="molecule type" value="Transcribed_RNA"/>
</dbReference>
<dbReference type="EMBL" id="HACM01007572">
    <property type="protein sequence ID" value="CRZ08014.1"/>
    <property type="molecule type" value="Transcribed_RNA"/>
</dbReference>
<name>A0A0H5R1H9_9EUKA</name>
<dbReference type="EMBL" id="HACM01007634">
    <property type="protein sequence ID" value="CRZ08076.1"/>
    <property type="molecule type" value="Transcribed_RNA"/>
</dbReference>
<accession>A0A0H5R1H9</accession>
<dbReference type="EMBL" id="HACM01007626">
    <property type="protein sequence ID" value="CRZ08068.1"/>
    <property type="molecule type" value="Transcribed_RNA"/>
</dbReference>
<sequence length="241" mass="28146">MDQNNLLVTSQAWETINTNETSRLEPLWDPFPNSERQCKEVADNETARKTASKQTPTSQMSHYELTKLIGNILEPDNKEDNIADTSDKNLNGTKTHKRQMKITQYFMKTNTKTRKIRTTRSLKIAQWNACSLSEQKSKELSRFANTNRVDVICISELHHRRQVDDFPNHEADDRYTQAGIFWRDHVNVDVMRIPRQHIGRMQIDEQPGTPNKRKQLIRYHHCQSTDGKGDLTMGRARRARQ</sequence>
<proteinExistence type="predicted"/>
<dbReference type="EMBL" id="HACM01007618">
    <property type="protein sequence ID" value="CRZ08060.1"/>
    <property type="molecule type" value="Transcribed_RNA"/>
</dbReference>
<dbReference type="EMBL" id="HACM01007647">
    <property type="protein sequence ID" value="CRZ08089.1"/>
    <property type="molecule type" value="Transcribed_RNA"/>
</dbReference>
<dbReference type="InterPro" id="IPR036691">
    <property type="entry name" value="Endo/exonu/phosph_ase_sf"/>
</dbReference>
<organism evidence="1">
    <name type="scientific">Spongospora subterranea</name>
    <dbReference type="NCBI Taxonomy" id="70186"/>
    <lineage>
        <taxon>Eukaryota</taxon>
        <taxon>Sar</taxon>
        <taxon>Rhizaria</taxon>
        <taxon>Endomyxa</taxon>
        <taxon>Phytomyxea</taxon>
        <taxon>Plasmodiophorida</taxon>
        <taxon>Plasmodiophoridae</taxon>
        <taxon>Spongospora</taxon>
    </lineage>
</organism>
<dbReference type="EMBL" id="HACM01007584">
    <property type="protein sequence ID" value="CRZ08026.1"/>
    <property type="molecule type" value="Transcribed_RNA"/>
</dbReference>
<dbReference type="EMBL" id="HACM01007643">
    <property type="protein sequence ID" value="CRZ08085.1"/>
    <property type="molecule type" value="Transcribed_RNA"/>
</dbReference>
<dbReference type="EMBL" id="HACM01007640">
    <property type="protein sequence ID" value="CRZ08082.1"/>
    <property type="molecule type" value="Transcribed_RNA"/>
</dbReference>
<dbReference type="EMBL" id="HACM01007579">
    <property type="protein sequence ID" value="CRZ08021.1"/>
    <property type="molecule type" value="Transcribed_RNA"/>
</dbReference>
<dbReference type="EMBL" id="HACM01007602">
    <property type="protein sequence ID" value="CRZ08044.1"/>
    <property type="molecule type" value="Transcribed_RNA"/>
</dbReference>
<dbReference type="EMBL" id="HACM01007630">
    <property type="protein sequence ID" value="CRZ08072.1"/>
    <property type="molecule type" value="Transcribed_RNA"/>
</dbReference>
<dbReference type="SUPFAM" id="SSF56219">
    <property type="entry name" value="DNase I-like"/>
    <property type="match status" value="1"/>
</dbReference>
<dbReference type="Gene3D" id="3.60.10.10">
    <property type="entry name" value="Endonuclease/exonuclease/phosphatase"/>
    <property type="match status" value="1"/>
</dbReference>
<dbReference type="EMBL" id="HACM01007563">
    <property type="protein sequence ID" value="CRZ08005.1"/>
    <property type="molecule type" value="Transcribed_RNA"/>
</dbReference>
<reference evidence="1" key="1">
    <citation type="submission" date="2015-04" db="EMBL/GenBank/DDBJ databases">
        <title>The genome sequence of the plant pathogenic Rhizarian Plasmodiophora brassicae reveals insights in its biotrophic life cycle and the origin of chitin synthesis.</title>
        <authorList>
            <person name="Schwelm A."/>
            <person name="Fogelqvist J."/>
            <person name="Knaust A."/>
            <person name="Julke S."/>
            <person name="Lilja T."/>
            <person name="Dhandapani V."/>
            <person name="Bonilla-Rosso G."/>
            <person name="Karlsson M."/>
            <person name="Shevchenko A."/>
            <person name="Choi S.R."/>
            <person name="Kim H.G."/>
            <person name="Park J.Y."/>
            <person name="Lim Y.P."/>
            <person name="Ludwig-Muller J."/>
            <person name="Dixelius C."/>
        </authorList>
    </citation>
    <scope>NUCLEOTIDE SEQUENCE</scope>
    <source>
        <tissue evidence="1">Potato root galls</tissue>
    </source>
</reference>
<dbReference type="EMBL" id="HACM01007575">
    <property type="protein sequence ID" value="CRZ08017.1"/>
    <property type="molecule type" value="Transcribed_RNA"/>
</dbReference>